<name>A0A819D5V1_9BILA</name>
<dbReference type="PANTHER" id="PTHR12460">
    <property type="entry name" value="CYCLIN-DEPENDENT KINASE INHIBITOR-RELATED PROTEIN"/>
    <property type="match status" value="1"/>
</dbReference>
<dbReference type="Gene3D" id="6.10.250.2560">
    <property type="match status" value="1"/>
</dbReference>
<dbReference type="InterPro" id="IPR032337">
    <property type="entry name" value="RPRD1A/B_C"/>
</dbReference>
<dbReference type="PROSITE" id="PS51391">
    <property type="entry name" value="CID"/>
    <property type="match status" value="1"/>
</dbReference>
<feature type="compositionally biased region" description="Basic residues" evidence="1">
    <location>
        <begin position="191"/>
        <end position="201"/>
    </location>
</feature>
<evidence type="ECO:0000256" key="1">
    <source>
        <dbReference type="SAM" id="MobiDB-lite"/>
    </source>
</evidence>
<dbReference type="PANTHER" id="PTHR12460:SF0">
    <property type="entry name" value="CID DOMAIN-CONTAINING PROTEIN-RELATED"/>
    <property type="match status" value="1"/>
</dbReference>
<dbReference type="Pfam" id="PF04818">
    <property type="entry name" value="CID"/>
    <property type="match status" value="1"/>
</dbReference>
<evidence type="ECO:0000259" key="2">
    <source>
        <dbReference type="PROSITE" id="PS51391"/>
    </source>
</evidence>
<dbReference type="Proteomes" id="UP000663842">
    <property type="component" value="Unassembled WGS sequence"/>
</dbReference>
<dbReference type="InterPro" id="IPR006569">
    <property type="entry name" value="CID_dom"/>
</dbReference>
<accession>A0A819D5V1</accession>
<evidence type="ECO:0000313" key="3">
    <source>
        <dbReference type="EMBL" id="CAF3830013.1"/>
    </source>
</evidence>
<comment type="caution">
    <text evidence="3">The sequence shown here is derived from an EMBL/GenBank/DDBJ whole genome shotgun (WGS) entry which is preliminary data.</text>
</comment>
<evidence type="ECO:0000313" key="4">
    <source>
        <dbReference type="Proteomes" id="UP000663842"/>
    </source>
</evidence>
<feature type="domain" description="CID" evidence="2">
    <location>
        <begin position="1"/>
        <end position="158"/>
    </location>
</feature>
<dbReference type="GO" id="GO:0031124">
    <property type="term" value="P:mRNA 3'-end processing"/>
    <property type="evidence" value="ECO:0007669"/>
    <property type="project" value="TreeGrafter"/>
</dbReference>
<dbReference type="SMART" id="SM00582">
    <property type="entry name" value="RPR"/>
    <property type="match status" value="1"/>
</dbReference>
<proteinExistence type="predicted"/>
<dbReference type="InterPro" id="IPR008942">
    <property type="entry name" value="ENTH_VHS"/>
</dbReference>
<sequence length="365" mass="42220">MVSESQLVKRFSELSTSQQSVETLSLFLMHHRRQSQTIVHVWAKELVSASIDRKIGKISFCICFAVEWISSIFIFNFLEKKAFLYVANDVIQHDKRKGGEFVKDFLPMLASAVQHIVSQVDDATIHKTVKRIIQIWNERQIYEPDAIKLLKTSFENGIQKKESDDEDDDEQTNGHGKRKRTDPSSTSSSTSKRRRKTKRKLSLREEIRRDLAINPIPVPVVDEVIKMLQELENSPSSDADVREKIAALPIEVSDSNLLKNLRDKQEATDLYKLVQMAHGLLEEYNLRLESELRSRRYAAKMLLGYIQAQDRQIEYEEKLLEDYKNKLSKLNTIRDEIDKHKKNLPQDVNNMQVPPLPSAGDLFAR</sequence>
<gene>
    <name evidence="3" type="ORF">UXM345_LOCUS6538</name>
</gene>
<dbReference type="EMBL" id="CAJOBF010000521">
    <property type="protein sequence ID" value="CAF3830013.1"/>
    <property type="molecule type" value="Genomic_DNA"/>
</dbReference>
<dbReference type="GO" id="GO:0000993">
    <property type="term" value="F:RNA polymerase II complex binding"/>
    <property type="evidence" value="ECO:0007669"/>
    <property type="project" value="TreeGrafter"/>
</dbReference>
<dbReference type="Pfam" id="PF16566">
    <property type="entry name" value="CREPT"/>
    <property type="match status" value="1"/>
</dbReference>
<dbReference type="SUPFAM" id="SSF48464">
    <property type="entry name" value="ENTH/VHS domain"/>
    <property type="match status" value="1"/>
</dbReference>
<protein>
    <recommendedName>
        <fullName evidence="2">CID domain-containing protein</fullName>
    </recommendedName>
</protein>
<feature type="region of interest" description="Disordered" evidence="1">
    <location>
        <begin position="158"/>
        <end position="201"/>
    </location>
</feature>
<dbReference type="Gene3D" id="1.25.40.90">
    <property type="match status" value="1"/>
</dbReference>
<organism evidence="3 4">
    <name type="scientific">Rotaria magnacalcarata</name>
    <dbReference type="NCBI Taxonomy" id="392030"/>
    <lineage>
        <taxon>Eukaryota</taxon>
        <taxon>Metazoa</taxon>
        <taxon>Spiralia</taxon>
        <taxon>Gnathifera</taxon>
        <taxon>Rotifera</taxon>
        <taxon>Eurotatoria</taxon>
        <taxon>Bdelloidea</taxon>
        <taxon>Philodinida</taxon>
        <taxon>Philodinidae</taxon>
        <taxon>Rotaria</taxon>
    </lineage>
</organism>
<dbReference type="AlphaFoldDB" id="A0A819D5V1"/>
<reference evidence="3" key="1">
    <citation type="submission" date="2021-02" db="EMBL/GenBank/DDBJ databases">
        <authorList>
            <person name="Nowell W R."/>
        </authorList>
    </citation>
    <scope>NUCLEOTIDE SEQUENCE</scope>
</reference>
<feature type="region of interest" description="Disordered" evidence="1">
    <location>
        <begin position="342"/>
        <end position="365"/>
    </location>
</feature>